<dbReference type="RefSeq" id="WP_138196496.1">
    <property type="nucleotide sequence ID" value="NZ_VCIW01000017.1"/>
</dbReference>
<dbReference type="InterPro" id="IPR001452">
    <property type="entry name" value="SH3_domain"/>
</dbReference>
<keyword evidence="5" id="KW-0788">Thiol protease</keyword>
<dbReference type="PANTHER" id="PTHR47053:SF1">
    <property type="entry name" value="MUREIN DD-ENDOPEPTIDASE MEPH-RELATED"/>
    <property type="match status" value="1"/>
</dbReference>
<evidence type="ECO:0000313" key="10">
    <source>
        <dbReference type="EMBL" id="TLS50012.1"/>
    </source>
</evidence>
<dbReference type="GO" id="GO:0006508">
    <property type="term" value="P:proteolysis"/>
    <property type="evidence" value="ECO:0007669"/>
    <property type="project" value="UniProtKB-KW"/>
</dbReference>
<dbReference type="OrthoDB" id="9813118at2"/>
<evidence type="ECO:0000259" key="9">
    <source>
        <dbReference type="PROSITE" id="PS51935"/>
    </source>
</evidence>
<evidence type="ECO:0000256" key="1">
    <source>
        <dbReference type="ARBA" id="ARBA00007074"/>
    </source>
</evidence>
<feature type="chain" id="PRO_5024344268" evidence="6">
    <location>
        <begin position="30"/>
        <end position="335"/>
    </location>
</feature>
<accession>A0A5R9G108</accession>
<gene>
    <name evidence="10" type="ORF">FE782_21990</name>
</gene>
<dbReference type="Gene3D" id="2.30.30.40">
    <property type="entry name" value="SH3 Domains"/>
    <property type="match status" value="2"/>
</dbReference>
<name>A0A5R9G108_9BACL</name>
<dbReference type="SUPFAM" id="SSF54001">
    <property type="entry name" value="Cysteine proteinases"/>
    <property type="match status" value="1"/>
</dbReference>
<dbReference type="AlphaFoldDB" id="A0A5R9G108"/>
<comment type="caution">
    <text evidence="10">The sequence shown here is derived from an EMBL/GenBank/DDBJ whole genome shotgun (WGS) entry which is preliminary data.</text>
</comment>
<dbReference type="Pfam" id="PF00877">
    <property type="entry name" value="NLPC_P60"/>
    <property type="match status" value="1"/>
</dbReference>
<keyword evidence="11" id="KW-1185">Reference proteome</keyword>
<dbReference type="InterPro" id="IPR051202">
    <property type="entry name" value="Peptidase_C40"/>
</dbReference>
<dbReference type="Pfam" id="PF08239">
    <property type="entry name" value="SH3_3"/>
    <property type="match status" value="2"/>
</dbReference>
<keyword evidence="2" id="KW-0728">SH3 domain</keyword>
<dbReference type="PROSITE" id="PS50002">
    <property type="entry name" value="SH3"/>
    <property type="match status" value="1"/>
</dbReference>
<comment type="similarity">
    <text evidence="1">Belongs to the peptidase C40 family.</text>
</comment>
<keyword evidence="6" id="KW-0732">Signal</keyword>
<evidence type="ECO:0000256" key="6">
    <source>
        <dbReference type="SAM" id="SignalP"/>
    </source>
</evidence>
<dbReference type="InterPro" id="IPR000064">
    <property type="entry name" value="NLP_P60_dom"/>
</dbReference>
<dbReference type="Gene3D" id="3.90.1720.10">
    <property type="entry name" value="endopeptidase domain like (from Nostoc punctiforme)"/>
    <property type="match status" value="1"/>
</dbReference>
<dbReference type="PROSITE" id="PS51781">
    <property type="entry name" value="SH3B"/>
    <property type="match status" value="2"/>
</dbReference>
<dbReference type="GO" id="GO:0008234">
    <property type="term" value="F:cysteine-type peptidase activity"/>
    <property type="evidence" value="ECO:0007669"/>
    <property type="project" value="UniProtKB-KW"/>
</dbReference>
<evidence type="ECO:0000256" key="3">
    <source>
        <dbReference type="ARBA" id="ARBA00022670"/>
    </source>
</evidence>
<evidence type="ECO:0000259" key="8">
    <source>
        <dbReference type="PROSITE" id="PS51781"/>
    </source>
</evidence>
<dbReference type="EMBL" id="VCIW01000017">
    <property type="protein sequence ID" value="TLS50012.1"/>
    <property type="molecule type" value="Genomic_DNA"/>
</dbReference>
<evidence type="ECO:0000256" key="4">
    <source>
        <dbReference type="ARBA" id="ARBA00022801"/>
    </source>
</evidence>
<evidence type="ECO:0000256" key="2">
    <source>
        <dbReference type="ARBA" id="ARBA00022443"/>
    </source>
</evidence>
<dbReference type="PROSITE" id="PS51935">
    <property type="entry name" value="NLPC_P60"/>
    <property type="match status" value="1"/>
</dbReference>
<dbReference type="SMART" id="SM00287">
    <property type="entry name" value="SH3b"/>
    <property type="match status" value="2"/>
</dbReference>
<feature type="domain" description="SH3b" evidence="8">
    <location>
        <begin position="102"/>
        <end position="168"/>
    </location>
</feature>
<dbReference type="InterPro" id="IPR003646">
    <property type="entry name" value="SH3-like_bac-type"/>
</dbReference>
<dbReference type="Proteomes" id="UP000309676">
    <property type="component" value="Unassembled WGS sequence"/>
</dbReference>
<keyword evidence="3" id="KW-0645">Protease</keyword>
<feature type="domain" description="SH3b" evidence="8">
    <location>
        <begin position="26"/>
        <end position="92"/>
    </location>
</feature>
<evidence type="ECO:0000256" key="5">
    <source>
        <dbReference type="ARBA" id="ARBA00022807"/>
    </source>
</evidence>
<organism evidence="10 11">
    <name type="scientific">Paenibacillus antri</name>
    <dbReference type="NCBI Taxonomy" id="2582848"/>
    <lineage>
        <taxon>Bacteria</taxon>
        <taxon>Bacillati</taxon>
        <taxon>Bacillota</taxon>
        <taxon>Bacilli</taxon>
        <taxon>Bacillales</taxon>
        <taxon>Paenibacillaceae</taxon>
        <taxon>Paenibacillus</taxon>
    </lineage>
</organism>
<sequence>MNKNKILHIVVTSTVLFGGSLAITPYASAAVAEVERTVNFREEPSVDGDQIRYLRTGEKVSILERVNSYWLKVKDSRGTVGYVSSSSKYVDIQDGSGTTASSGSAAIAVVERTVNFREEPSVDGDQIRYLRTGEKVSILEKVNSYWLKVKDSKGKVGYVSSSSKYIDIKGNVETSETKPTETKPNGTKPSASVQKVINAGMKYLGTPYEFGSSRSNTRTFDCSDFVRQAYKDGAGITLTSNSRTQADYVRSIGKTTTDWRDLKPGDIMFFMSYEGSDETDYEGINKSGQRITHNAIYLGDGKILQTYSKDSGGVRIDTIGDDHWEYRFIFGGSVL</sequence>
<keyword evidence="4" id="KW-0378">Hydrolase</keyword>
<reference evidence="10 11" key="1">
    <citation type="submission" date="2019-05" db="EMBL/GenBank/DDBJ databases">
        <authorList>
            <person name="Narsing Rao M.P."/>
            <person name="Li W.J."/>
        </authorList>
    </citation>
    <scope>NUCLEOTIDE SEQUENCE [LARGE SCALE GENOMIC DNA]</scope>
    <source>
        <strain evidence="10 11">SYSU_K30003</strain>
    </source>
</reference>
<dbReference type="InterPro" id="IPR038765">
    <property type="entry name" value="Papain-like_cys_pep_sf"/>
</dbReference>
<feature type="domain" description="SH3" evidence="7">
    <location>
        <begin position="101"/>
        <end position="169"/>
    </location>
</feature>
<proteinExistence type="inferred from homology"/>
<feature type="signal peptide" evidence="6">
    <location>
        <begin position="1"/>
        <end position="29"/>
    </location>
</feature>
<evidence type="ECO:0000313" key="11">
    <source>
        <dbReference type="Proteomes" id="UP000309676"/>
    </source>
</evidence>
<feature type="domain" description="NlpC/P60" evidence="9">
    <location>
        <begin position="190"/>
        <end position="335"/>
    </location>
</feature>
<dbReference type="PANTHER" id="PTHR47053">
    <property type="entry name" value="MUREIN DD-ENDOPEPTIDASE MEPH-RELATED"/>
    <property type="match status" value="1"/>
</dbReference>
<evidence type="ECO:0000259" key="7">
    <source>
        <dbReference type="PROSITE" id="PS50002"/>
    </source>
</evidence>
<protein>
    <submittedName>
        <fullName evidence="10">NlpC/P60 family protein</fullName>
    </submittedName>
</protein>